<evidence type="ECO:0000256" key="3">
    <source>
        <dbReference type="ARBA" id="ARBA00022989"/>
    </source>
</evidence>
<comment type="caution">
    <text evidence="8">The sequence shown here is derived from an EMBL/GenBank/DDBJ whole genome shotgun (WGS) entry which is preliminary data.</text>
</comment>
<evidence type="ECO:0000256" key="2">
    <source>
        <dbReference type="ARBA" id="ARBA00022692"/>
    </source>
</evidence>
<keyword evidence="9" id="KW-1185">Reference proteome</keyword>
<dbReference type="GO" id="GO:0048172">
    <property type="term" value="P:regulation of short-term neuronal synaptic plasticity"/>
    <property type="evidence" value="ECO:0007669"/>
    <property type="project" value="TreeGrafter"/>
</dbReference>
<protein>
    <submittedName>
        <fullName evidence="8">Protein shisa-6-like protein</fullName>
    </submittedName>
</protein>
<dbReference type="InterPro" id="IPR053891">
    <property type="entry name" value="Shisa_N"/>
</dbReference>
<comment type="subcellular location">
    <subcellularLocation>
        <location evidence="1">Membrane</location>
    </subcellularLocation>
</comment>
<reference evidence="8 9" key="1">
    <citation type="submission" date="2019-04" db="EMBL/GenBank/DDBJ databases">
        <title>Chromosome genome assembly for Takifugu flavidus.</title>
        <authorList>
            <person name="Xiao S."/>
        </authorList>
    </citation>
    <scope>NUCLEOTIDE SEQUENCE [LARGE SCALE GENOMIC DNA]</scope>
    <source>
        <strain evidence="8">HTHZ2018</strain>
        <tissue evidence="8">Muscle</tissue>
    </source>
</reference>
<feature type="region of interest" description="Disordered" evidence="5">
    <location>
        <begin position="244"/>
        <end position="265"/>
    </location>
</feature>
<dbReference type="EMBL" id="RHFK02000010">
    <property type="protein sequence ID" value="TWW70430.1"/>
    <property type="molecule type" value="Genomic_DNA"/>
</dbReference>
<evidence type="ECO:0000256" key="4">
    <source>
        <dbReference type="ARBA" id="ARBA00023136"/>
    </source>
</evidence>
<evidence type="ECO:0000256" key="5">
    <source>
        <dbReference type="SAM" id="MobiDB-lite"/>
    </source>
</evidence>
<name>A0A5C6NWP3_9TELE</name>
<sequence>SAESSARAQEHRDEGAEQFSVTERTSPERNHGDQAPAAALHLPGPRSRSGRRRQQAEQSGAAAQEPEAEGGERQQQHAALPLAGAAPPRRVTQLQAPSVQHDTCQGYYDVSGQFDKEFSCNNTDHRFCCGSCFLRFCCADRGKRLEQKSCTNYNTPDWIKTQPPSPVPTGDTYDPELDRTNTTVYISCGVVALIIAIGISAKVAYDKATKPPQEMNVHRALADILRQQGPVPVSQYEHENMAVMDGSPKDETPVRTSKNHYTPVHSKVSNHGRWISYDVGL</sequence>
<keyword evidence="2 6" id="KW-0812">Transmembrane</keyword>
<dbReference type="AlphaFoldDB" id="A0A5C6NWP3"/>
<dbReference type="InterPro" id="IPR026910">
    <property type="entry name" value="Shisa"/>
</dbReference>
<keyword evidence="3 6" id="KW-1133">Transmembrane helix</keyword>
<keyword evidence="4 6" id="KW-0472">Membrane</keyword>
<feature type="domain" description="Shisa N-terminal" evidence="7">
    <location>
        <begin position="102"/>
        <end position="152"/>
    </location>
</feature>
<dbReference type="GO" id="GO:0032281">
    <property type="term" value="C:AMPA glutamate receptor complex"/>
    <property type="evidence" value="ECO:0007669"/>
    <property type="project" value="TreeGrafter"/>
</dbReference>
<proteinExistence type="predicted"/>
<evidence type="ECO:0000256" key="1">
    <source>
        <dbReference type="ARBA" id="ARBA00004370"/>
    </source>
</evidence>
<dbReference type="GO" id="GO:0014069">
    <property type="term" value="C:postsynaptic density"/>
    <property type="evidence" value="ECO:0007669"/>
    <property type="project" value="TreeGrafter"/>
</dbReference>
<dbReference type="Proteomes" id="UP000324091">
    <property type="component" value="Chromosome 18"/>
</dbReference>
<accession>A0A5C6NWP3</accession>
<dbReference type="PANTHER" id="PTHR31774">
    <property type="entry name" value="PROTEIN SHISA-9-RELATED"/>
    <property type="match status" value="1"/>
</dbReference>
<gene>
    <name evidence="8" type="ORF">D4764_18G0012360</name>
</gene>
<evidence type="ECO:0000259" key="7">
    <source>
        <dbReference type="Pfam" id="PF13908"/>
    </source>
</evidence>
<evidence type="ECO:0000313" key="8">
    <source>
        <dbReference type="EMBL" id="TWW70430.1"/>
    </source>
</evidence>
<feature type="transmembrane region" description="Helical" evidence="6">
    <location>
        <begin position="184"/>
        <end position="205"/>
    </location>
</feature>
<dbReference type="Pfam" id="PF13908">
    <property type="entry name" value="Shisa_N"/>
    <property type="match status" value="1"/>
</dbReference>
<dbReference type="GO" id="GO:0032591">
    <property type="term" value="C:dendritic spine membrane"/>
    <property type="evidence" value="ECO:0007669"/>
    <property type="project" value="TreeGrafter"/>
</dbReference>
<organism evidence="8 9">
    <name type="scientific">Takifugu flavidus</name>
    <name type="common">sansaifugu</name>
    <dbReference type="NCBI Taxonomy" id="433684"/>
    <lineage>
        <taxon>Eukaryota</taxon>
        <taxon>Metazoa</taxon>
        <taxon>Chordata</taxon>
        <taxon>Craniata</taxon>
        <taxon>Vertebrata</taxon>
        <taxon>Euteleostomi</taxon>
        <taxon>Actinopterygii</taxon>
        <taxon>Neopterygii</taxon>
        <taxon>Teleostei</taxon>
        <taxon>Neoteleostei</taxon>
        <taxon>Acanthomorphata</taxon>
        <taxon>Eupercaria</taxon>
        <taxon>Tetraodontiformes</taxon>
        <taxon>Tetradontoidea</taxon>
        <taxon>Tetraodontidae</taxon>
        <taxon>Takifugu</taxon>
    </lineage>
</organism>
<evidence type="ECO:0000313" key="9">
    <source>
        <dbReference type="Proteomes" id="UP000324091"/>
    </source>
</evidence>
<evidence type="ECO:0000256" key="6">
    <source>
        <dbReference type="SAM" id="Phobius"/>
    </source>
</evidence>
<feature type="region of interest" description="Disordered" evidence="5">
    <location>
        <begin position="1"/>
        <end position="77"/>
    </location>
</feature>
<feature type="non-terminal residue" evidence="8">
    <location>
        <position position="1"/>
    </location>
</feature>
<feature type="compositionally biased region" description="Low complexity" evidence="5">
    <location>
        <begin position="56"/>
        <end position="65"/>
    </location>
</feature>
<dbReference type="PANTHER" id="PTHR31774:SF0">
    <property type="entry name" value="PROTEIN SHISA-6"/>
    <property type="match status" value="1"/>
</dbReference>
<dbReference type="GO" id="GO:0045211">
    <property type="term" value="C:postsynaptic membrane"/>
    <property type="evidence" value="ECO:0007669"/>
    <property type="project" value="TreeGrafter"/>
</dbReference>